<evidence type="ECO:0000313" key="6">
    <source>
        <dbReference type="EMBL" id="WEJ63154.1"/>
    </source>
</evidence>
<gene>
    <name evidence="6" type="ORF">NR989_02570</name>
</gene>
<dbReference type="Pfam" id="PF14743">
    <property type="entry name" value="DNA_ligase_OB_2"/>
    <property type="match status" value="1"/>
</dbReference>
<dbReference type="Gene3D" id="3.30.1490.70">
    <property type="match status" value="1"/>
</dbReference>
<dbReference type="InterPro" id="IPR016059">
    <property type="entry name" value="DNA_ligase_ATP-dep_CS"/>
</dbReference>
<evidence type="ECO:0000259" key="5">
    <source>
        <dbReference type="Pfam" id="PF14743"/>
    </source>
</evidence>
<dbReference type="SUPFAM" id="SSF50249">
    <property type="entry name" value="Nucleic acid-binding proteins"/>
    <property type="match status" value="1"/>
</dbReference>
<organism evidence="6 7">
    <name type="scientific">Thiomicrorhabdus lithotrophica</name>
    <dbReference type="NCBI Taxonomy" id="2949997"/>
    <lineage>
        <taxon>Bacteria</taxon>
        <taxon>Pseudomonadati</taxon>
        <taxon>Pseudomonadota</taxon>
        <taxon>Gammaproteobacteria</taxon>
        <taxon>Thiotrichales</taxon>
        <taxon>Piscirickettsiaceae</taxon>
        <taxon>Thiomicrorhabdus</taxon>
    </lineage>
</organism>
<dbReference type="Proteomes" id="UP001222275">
    <property type="component" value="Chromosome"/>
</dbReference>
<sequence>MLFSIYFTSLAKLSGFFVFVLLLFISITAFSHDEIEKTKPDLMLLKTYDSNIDVNGWVMSEKLDGVRAYWNGTHLISRQGNVFNAPAWFTEGFPKFELDGELWLGRNQFESTVSIVNKKTPDQRWKKITYHVFEVPNQAGGLLDRLGILTKFLRLQNNTFLRVIDQRKITSNKMLDIELHRVLALGGEGLVVRDPKTTYQTGRLTSALKVKLKQDAECIVSGYINGKGKYQGVVGALRCDLIPAQVDRLFPNLKQGKGVTIKIGSGLTDKQRKMPPKMGATITFQYIGLTKNGLPRFPVFLRERIVTPSKINRPGNY</sequence>
<proteinExistence type="predicted"/>
<dbReference type="GO" id="GO:0003910">
    <property type="term" value="F:DNA ligase (ATP) activity"/>
    <property type="evidence" value="ECO:0007669"/>
    <property type="project" value="UniProtKB-EC"/>
</dbReference>
<reference evidence="6 7" key="1">
    <citation type="submission" date="2022-06" db="EMBL/GenBank/DDBJ databases">
        <title>Thiomicrohabdus sp. nov, an obligately chemolithoautotrophic, sulfur-oxidizing bacterium isolated from beach of Guanyin Mountain. Amoy.</title>
        <authorList>
            <person name="Zhu H."/>
        </authorList>
    </citation>
    <scope>NUCLEOTIDE SEQUENCE [LARGE SCALE GENOMIC DNA]</scope>
    <source>
        <strain evidence="6 7">XGS-01</strain>
    </source>
</reference>
<keyword evidence="3" id="KW-0227">DNA damage</keyword>
<dbReference type="RefSeq" id="WP_275595408.1">
    <property type="nucleotide sequence ID" value="NZ_CP102381.1"/>
</dbReference>
<dbReference type="SUPFAM" id="SSF56091">
    <property type="entry name" value="DNA ligase/mRNA capping enzyme, catalytic domain"/>
    <property type="match status" value="1"/>
</dbReference>
<dbReference type="InterPro" id="IPR029319">
    <property type="entry name" value="DNA_ligase_OB"/>
</dbReference>
<dbReference type="EC" id="6.5.1.1" evidence="6"/>
<evidence type="ECO:0000256" key="1">
    <source>
        <dbReference type="ARBA" id="ARBA00022598"/>
    </source>
</evidence>
<evidence type="ECO:0000256" key="3">
    <source>
        <dbReference type="ARBA" id="ARBA00022763"/>
    </source>
</evidence>
<dbReference type="Gene3D" id="2.40.50.140">
    <property type="entry name" value="Nucleic acid-binding proteins"/>
    <property type="match status" value="1"/>
</dbReference>
<dbReference type="InterPro" id="IPR050326">
    <property type="entry name" value="NAD_dep_DNA_ligaseB"/>
</dbReference>
<keyword evidence="7" id="KW-1185">Reference proteome</keyword>
<dbReference type="PANTHER" id="PTHR47810:SF1">
    <property type="entry name" value="DNA LIGASE B"/>
    <property type="match status" value="1"/>
</dbReference>
<feature type="domain" description="DNA ligase OB-like" evidence="5">
    <location>
        <begin position="226"/>
        <end position="304"/>
    </location>
</feature>
<accession>A0ABY8CB41</accession>
<evidence type="ECO:0000256" key="4">
    <source>
        <dbReference type="ARBA" id="ARBA00023204"/>
    </source>
</evidence>
<evidence type="ECO:0000256" key="2">
    <source>
        <dbReference type="ARBA" id="ARBA00022705"/>
    </source>
</evidence>
<dbReference type="PROSITE" id="PS00333">
    <property type="entry name" value="DNA_LIGASE_A2"/>
    <property type="match status" value="1"/>
</dbReference>
<keyword evidence="4" id="KW-0234">DNA repair</keyword>
<dbReference type="PANTHER" id="PTHR47810">
    <property type="entry name" value="DNA LIGASE"/>
    <property type="match status" value="1"/>
</dbReference>
<protein>
    <submittedName>
        <fullName evidence="6">DNA ligase</fullName>
        <ecNumber evidence="6">6.5.1.1</ecNumber>
    </submittedName>
</protein>
<evidence type="ECO:0000313" key="7">
    <source>
        <dbReference type="Proteomes" id="UP001222275"/>
    </source>
</evidence>
<dbReference type="NCBIfam" id="NF006592">
    <property type="entry name" value="PRK09125.1"/>
    <property type="match status" value="1"/>
</dbReference>
<dbReference type="CDD" id="cd08041">
    <property type="entry name" value="OBF_kDNA_ligase_like"/>
    <property type="match status" value="1"/>
</dbReference>
<keyword evidence="1 6" id="KW-0436">Ligase</keyword>
<dbReference type="EMBL" id="CP102381">
    <property type="protein sequence ID" value="WEJ63154.1"/>
    <property type="molecule type" value="Genomic_DNA"/>
</dbReference>
<dbReference type="Gene3D" id="3.30.470.30">
    <property type="entry name" value="DNA ligase/mRNA capping enzyme"/>
    <property type="match status" value="1"/>
</dbReference>
<name>A0ABY8CB41_9GAMM</name>
<dbReference type="CDD" id="cd07896">
    <property type="entry name" value="Adenylation_kDNA_ligase_like"/>
    <property type="match status" value="1"/>
</dbReference>
<dbReference type="InterPro" id="IPR012340">
    <property type="entry name" value="NA-bd_OB-fold"/>
</dbReference>
<keyword evidence="2" id="KW-0235">DNA replication</keyword>